<dbReference type="Pfam" id="PF07685">
    <property type="entry name" value="GATase_3"/>
    <property type="match status" value="1"/>
</dbReference>
<gene>
    <name evidence="8" type="primary">cbiA</name>
    <name evidence="11" type="ORF">Bcop_1217</name>
</gene>
<dbReference type="CDD" id="cd05388">
    <property type="entry name" value="CobB_N"/>
    <property type="match status" value="1"/>
</dbReference>
<dbReference type="InterPro" id="IPR011698">
    <property type="entry name" value="GATase_3"/>
</dbReference>
<dbReference type="HOGENOM" id="CLU_022752_2_0_10"/>
<proteinExistence type="inferred from homology"/>
<keyword evidence="6 8" id="KW-0460">Magnesium</keyword>
<comment type="catalytic activity">
    <reaction evidence="8">
        <text>cob(II)yrinate + 2 L-glutamine + 2 ATP + 2 H2O = cob(II)yrinate a,c diamide + 2 L-glutamate + 2 ADP + 2 phosphate + 2 H(+)</text>
        <dbReference type="Rhea" id="RHEA:26289"/>
        <dbReference type="ChEBI" id="CHEBI:15377"/>
        <dbReference type="ChEBI" id="CHEBI:15378"/>
        <dbReference type="ChEBI" id="CHEBI:29985"/>
        <dbReference type="ChEBI" id="CHEBI:30616"/>
        <dbReference type="ChEBI" id="CHEBI:43474"/>
        <dbReference type="ChEBI" id="CHEBI:58359"/>
        <dbReference type="ChEBI" id="CHEBI:58537"/>
        <dbReference type="ChEBI" id="CHEBI:58894"/>
        <dbReference type="ChEBI" id="CHEBI:456216"/>
        <dbReference type="EC" id="6.3.5.11"/>
    </reaction>
</comment>
<dbReference type="Pfam" id="PF01656">
    <property type="entry name" value="CbiA"/>
    <property type="match status" value="1"/>
</dbReference>
<keyword evidence="2 8" id="KW-0169">Cobalamin biosynthesis</keyword>
<evidence type="ECO:0000256" key="8">
    <source>
        <dbReference type="HAMAP-Rule" id="MF_00027"/>
    </source>
</evidence>
<dbReference type="Proteomes" id="UP000018439">
    <property type="component" value="Chromosome"/>
</dbReference>
<comment type="miscellaneous">
    <text evidence="8">The a and c carboxylates of cobyrinate are activated for nucleophilic attack via formation of a phosphorylated intermediate by ATP. CbiA catalyzes first the amidation of the c-carboxylate, and then that of the a-carboxylate.</text>
</comment>
<evidence type="ECO:0000256" key="4">
    <source>
        <dbReference type="ARBA" id="ARBA00022741"/>
    </source>
</evidence>
<evidence type="ECO:0000256" key="3">
    <source>
        <dbReference type="ARBA" id="ARBA00022598"/>
    </source>
</evidence>
<dbReference type="HAMAP" id="MF_00027">
    <property type="entry name" value="CobB_CbiA"/>
    <property type="match status" value="1"/>
</dbReference>
<dbReference type="Gene3D" id="3.40.50.880">
    <property type="match status" value="1"/>
</dbReference>
<evidence type="ECO:0000313" key="12">
    <source>
        <dbReference type="Proteomes" id="UP000018439"/>
    </source>
</evidence>
<dbReference type="GO" id="GO:0005524">
    <property type="term" value="F:ATP binding"/>
    <property type="evidence" value="ECO:0007669"/>
    <property type="project" value="UniProtKB-UniRule"/>
</dbReference>
<keyword evidence="3 8" id="KW-0436">Ligase</keyword>
<dbReference type="AlphaFoldDB" id="F3ZUW1"/>
<evidence type="ECO:0000256" key="2">
    <source>
        <dbReference type="ARBA" id="ARBA00022573"/>
    </source>
</evidence>
<dbReference type="UniPathway" id="UPA00148">
    <property type="reaction ID" value="UER00231"/>
</dbReference>
<dbReference type="CDD" id="cd03130">
    <property type="entry name" value="GATase1_CobB"/>
    <property type="match status" value="1"/>
</dbReference>
<sequence length="433" mass="48621">MNKPQFLIAAANSGAGKTTVTLGLMRVLAKRNLSVQPFKCGPDYIDTKLHALASGKPSVNLDLFLASPEHIENTYNKYTSSIDVSVVEGVMGLFDGYKKMEGSAAQIAKQLDIPIVLVVNAKASAYSTAALLYGFKNFDKDIRVKGVIFNFVGSESHYSFLKDACYDVGVEPLGYLPKDENLAIPERHLGLDTDNTEAIHHSIDILSDAIEQHVDIERLLEITSSSVKSTRVKEIETKPMFQCIAVAKDEAFNFMYVENIETLQQLGSVVYFSPLHDKELPREADFVYLPGGYPEFYASKLSENKTMHQSIYDYIEKGGKLFAECGGMMYLSSSIQTNEGVKYPMVDIFHQEASMKNMKLKLGYRLFSYQGVEYRGHEFHYSQIISNLPSVAQQYGARGQEVDTKLLRYKNAVAGYTHIYWADNEIWLNLFND</sequence>
<evidence type="ECO:0000256" key="7">
    <source>
        <dbReference type="ARBA" id="ARBA00022962"/>
    </source>
</evidence>
<evidence type="ECO:0000256" key="6">
    <source>
        <dbReference type="ARBA" id="ARBA00022842"/>
    </source>
</evidence>
<dbReference type="NCBIfam" id="NF002204">
    <property type="entry name" value="PRK01077.1"/>
    <property type="match status" value="1"/>
</dbReference>
<comment type="similarity">
    <text evidence="8">Belongs to the CobB/CbiA family.</text>
</comment>
<dbReference type="PROSITE" id="PS51274">
    <property type="entry name" value="GATASE_COBBQ"/>
    <property type="match status" value="1"/>
</dbReference>
<reference evidence="11 12" key="1">
    <citation type="journal article" date="2011" name="Stand. Genomic Sci.">
        <title>Non-contiguous finished genome sequence of Bacteroides coprosuis type strain (PC139).</title>
        <authorList>
            <person name="Land M."/>
            <person name="Held B."/>
            <person name="Gronow S."/>
            <person name="Abt B."/>
            <person name="Lucas S."/>
            <person name="Del Rio T.G."/>
            <person name="Nolan M."/>
            <person name="Tice H."/>
            <person name="Cheng J.F."/>
            <person name="Pitluck S."/>
            <person name="Liolios K."/>
            <person name="Pagani I."/>
            <person name="Ivanova N."/>
            <person name="Mavromatis K."/>
            <person name="Mikhailova N."/>
            <person name="Pati A."/>
            <person name="Tapia R."/>
            <person name="Han C."/>
            <person name="Goodwin L."/>
            <person name="Chen A."/>
            <person name="Palaniappan K."/>
            <person name="Hauser L."/>
            <person name="Brambilla E.M."/>
            <person name="Rohde M."/>
            <person name="Goker M."/>
            <person name="Detter J.C."/>
            <person name="Woyke T."/>
            <person name="Bristow J."/>
            <person name="Eisen J.A."/>
            <person name="Markowitz V."/>
            <person name="Hugenholtz P."/>
            <person name="Kyrpides N.C."/>
            <person name="Klenk H.P."/>
            <person name="Lapidus A."/>
        </authorList>
    </citation>
    <scope>NUCLEOTIDE SEQUENCE</scope>
    <source>
        <strain evidence="11 12">DSM 18011</strain>
    </source>
</reference>
<evidence type="ECO:0000259" key="10">
    <source>
        <dbReference type="Pfam" id="PF07685"/>
    </source>
</evidence>
<feature type="site" description="Increases nucleophilicity of active site Cys" evidence="8">
    <location>
        <position position="418"/>
    </location>
</feature>
<comment type="domain">
    <text evidence="8">Comprises of two domains. The C-terminal domain contains the binding site for glutamine and catalyzes the hydrolysis of this substrate to glutamate and ammonia. The N-terminal domain is anticipated to bind ATP and cobyrinate and catalyzes the ultimate synthesis of the diamide product. The ammonia produced via the glutaminase domain is probably translocated to the adjacent domain via a molecular tunnel, where it reacts with an activated intermediate.</text>
</comment>
<evidence type="ECO:0000256" key="1">
    <source>
        <dbReference type="ARBA" id="ARBA00001946"/>
    </source>
</evidence>
<protein>
    <recommendedName>
        <fullName evidence="8">Cobyrinate a,c-diamide synthase</fullName>
        <ecNumber evidence="8">6.3.5.11</ecNumber>
    </recommendedName>
    <alternativeName>
        <fullName evidence="8">Cobyrinic acid a,c-diamide synthetase</fullName>
    </alternativeName>
</protein>
<feature type="domain" description="CobQ/CobB/MinD/ParA nucleotide binding" evidence="9">
    <location>
        <begin position="7"/>
        <end position="188"/>
    </location>
</feature>
<comment type="cofactor">
    <cofactor evidence="1 8">
        <name>Mg(2+)</name>
        <dbReference type="ChEBI" id="CHEBI:18420"/>
    </cofactor>
</comment>
<feature type="active site" description="Nucleophile" evidence="8">
    <location>
        <position position="325"/>
    </location>
</feature>
<dbReference type="SUPFAM" id="SSF52540">
    <property type="entry name" value="P-loop containing nucleoside triphosphate hydrolases"/>
    <property type="match status" value="1"/>
</dbReference>
<dbReference type="InterPro" id="IPR027417">
    <property type="entry name" value="P-loop_NTPase"/>
</dbReference>
<feature type="domain" description="CobB/CobQ-like glutamine amidotransferase" evidence="10">
    <location>
        <begin position="244"/>
        <end position="424"/>
    </location>
</feature>
<keyword evidence="4 8" id="KW-0547">Nucleotide-binding</keyword>
<comment type="pathway">
    <text evidence="8">Cofactor biosynthesis; adenosylcobalamin biosynthesis; cob(II)yrinate a,c-diamide from sirohydrochlorin (anaerobic route): step 10/10.</text>
</comment>
<comment type="function">
    <text evidence="8">Catalyzes the ATP-dependent amidation of the two carboxylate groups at positions a and c of cobyrinate, using either L-glutamine or ammonia as the nitrogen source.</text>
</comment>
<dbReference type="GO" id="GO:0009236">
    <property type="term" value="P:cobalamin biosynthetic process"/>
    <property type="evidence" value="ECO:0007669"/>
    <property type="project" value="UniProtKB-UniRule"/>
</dbReference>
<keyword evidence="7 8" id="KW-0315">Glutamine amidotransferase</keyword>
<evidence type="ECO:0000256" key="5">
    <source>
        <dbReference type="ARBA" id="ARBA00022840"/>
    </source>
</evidence>
<evidence type="ECO:0000313" key="11">
    <source>
        <dbReference type="EMBL" id="EGJ71421.1"/>
    </source>
</evidence>
<dbReference type="GO" id="GO:0042242">
    <property type="term" value="F:cobyrinic acid a,c-diamide synthase activity"/>
    <property type="evidence" value="ECO:0007669"/>
    <property type="project" value="UniProtKB-UniRule"/>
</dbReference>
<dbReference type="Gene3D" id="3.40.50.300">
    <property type="entry name" value="P-loop containing nucleotide triphosphate hydrolases"/>
    <property type="match status" value="1"/>
</dbReference>
<dbReference type="InterPro" id="IPR029062">
    <property type="entry name" value="Class_I_gatase-like"/>
</dbReference>
<dbReference type="PANTHER" id="PTHR43873:SF1">
    <property type="entry name" value="COBYRINATE A,C-DIAMIDE SYNTHASE"/>
    <property type="match status" value="1"/>
</dbReference>
<dbReference type="STRING" id="679937.Bcop_1217"/>
<dbReference type="EMBL" id="CM001167">
    <property type="protein sequence ID" value="EGJ71421.1"/>
    <property type="molecule type" value="Genomic_DNA"/>
</dbReference>
<dbReference type="eggNOG" id="COG1797">
    <property type="taxonomic scope" value="Bacteria"/>
</dbReference>
<keyword evidence="5 8" id="KW-0067">ATP-binding</keyword>
<name>F3ZUW1_9BACE</name>
<accession>F3ZUW1</accession>
<dbReference type="NCBIfam" id="TIGR00379">
    <property type="entry name" value="cobB"/>
    <property type="match status" value="1"/>
</dbReference>
<keyword evidence="12" id="KW-1185">Reference proteome</keyword>
<dbReference type="InterPro" id="IPR002586">
    <property type="entry name" value="CobQ/CobB/MinD/ParA_Nub-bd_dom"/>
</dbReference>
<evidence type="ECO:0000259" key="9">
    <source>
        <dbReference type="Pfam" id="PF01656"/>
    </source>
</evidence>
<dbReference type="SUPFAM" id="SSF52317">
    <property type="entry name" value="Class I glutamine amidotransferase-like"/>
    <property type="match status" value="1"/>
</dbReference>
<dbReference type="EC" id="6.3.5.11" evidence="8"/>
<organism evidence="11 12">
    <name type="scientific">Bacteroides coprosuis DSM 18011</name>
    <dbReference type="NCBI Taxonomy" id="679937"/>
    <lineage>
        <taxon>Bacteria</taxon>
        <taxon>Pseudomonadati</taxon>
        <taxon>Bacteroidota</taxon>
        <taxon>Bacteroidia</taxon>
        <taxon>Bacteroidales</taxon>
        <taxon>Bacteroidaceae</taxon>
        <taxon>Bacteroides</taxon>
    </lineage>
</organism>
<dbReference type="PANTHER" id="PTHR43873">
    <property type="entry name" value="COBYRINATE A,C-DIAMIDE SYNTHASE"/>
    <property type="match status" value="1"/>
</dbReference>
<dbReference type="InterPro" id="IPR004484">
    <property type="entry name" value="CbiA/CobB_synth"/>
</dbReference>
<dbReference type="OrthoDB" id="9764035at2"/>